<dbReference type="Proteomes" id="UP001143349">
    <property type="component" value="Unassembled WGS sequence"/>
</dbReference>
<organism evidence="4 5">
    <name type="scientific">Paracoccus kondratievae</name>
    <dbReference type="NCBI Taxonomy" id="135740"/>
    <lineage>
        <taxon>Bacteria</taxon>
        <taxon>Pseudomonadati</taxon>
        <taxon>Pseudomonadota</taxon>
        <taxon>Alphaproteobacteria</taxon>
        <taxon>Rhodobacterales</taxon>
        <taxon>Paracoccaceae</taxon>
        <taxon>Paracoccus</taxon>
    </lineage>
</organism>
<keyword evidence="2" id="KW-0472">Membrane</keyword>
<evidence type="ECO:0000259" key="3">
    <source>
        <dbReference type="Pfam" id="PF13717"/>
    </source>
</evidence>
<gene>
    <name evidence="4" type="ORF">GCM10017635_05430</name>
</gene>
<dbReference type="RefSeq" id="WP_152366674.1">
    <property type="nucleotide sequence ID" value="NZ_BSFH01000011.1"/>
</dbReference>
<dbReference type="AlphaFoldDB" id="A0AAD3RSZ2"/>
<reference evidence="4" key="2">
    <citation type="submission" date="2023-01" db="EMBL/GenBank/DDBJ databases">
        <authorList>
            <person name="Sun Q."/>
            <person name="Evtushenko L."/>
        </authorList>
    </citation>
    <scope>NUCLEOTIDE SEQUENCE</scope>
    <source>
        <strain evidence="4">VKM B-2222</strain>
    </source>
</reference>
<name>A0AAD3RSZ2_9RHOB</name>
<dbReference type="Pfam" id="PF13717">
    <property type="entry name" value="Zn_ribbon_4"/>
    <property type="match status" value="1"/>
</dbReference>
<keyword evidence="5" id="KW-1185">Reference proteome</keyword>
<comment type="caution">
    <text evidence="4">The sequence shown here is derived from an EMBL/GenBank/DDBJ whole genome shotgun (WGS) entry which is preliminary data.</text>
</comment>
<feature type="region of interest" description="Disordered" evidence="1">
    <location>
        <begin position="197"/>
        <end position="256"/>
    </location>
</feature>
<protein>
    <recommendedName>
        <fullName evidence="3">Zinc finger/thioredoxin putative domain-containing protein</fullName>
    </recommendedName>
</protein>
<feature type="compositionally biased region" description="Pro residues" evidence="1">
    <location>
        <begin position="244"/>
        <end position="256"/>
    </location>
</feature>
<dbReference type="NCBIfam" id="TIGR02098">
    <property type="entry name" value="MJ0042_CXXC"/>
    <property type="match status" value="1"/>
</dbReference>
<feature type="region of interest" description="Disordered" evidence="1">
    <location>
        <begin position="85"/>
        <end position="182"/>
    </location>
</feature>
<keyword evidence="2" id="KW-0812">Transmembrane</keyword>
<keyword evidence="2" id="KW-1133">Transmembrane helix</keyword>
<feature type="compositionally biased region" description="Low complexity" evidence="1">
    <location>
        <begin position="230"/>
        <end position="243"/>
    </location>
</feature>
<feature type="domain" description="Zinc finger/thioredoxin putative" evidence="3">
    <location>
        <begin position="1"/>
        <end position="36"/>
    </location>
</feature>
<sequence length="319" mass="33403">MRLTCPRCAAQYEIAESAIPPAGREVECSACGHVWRQARAEKSVVNPVRPLSATASAGGDSATSAVLSRPLDESVLSILREEAEREMRARATEQRAAAADHNPATAEPEPHQKPPATAPEIPEAVEPASDWPATTVTGTESAPPVDKPTSHPAGQPDTPAPTEPAETMQAGPEPDWPDSIAPALPDAEELAATLTRPLIQPSAAPDNAEASYPAKDEDEAPVSLGSPLLRPAAEIEPAAVESAPSPPRPAPVPALIPQPRRSSGYGAGFGLAVLLALGLVALYALTPRLTAGTEGGILTEWREQVDRGRLWLHDRILGE</sequence>
<proteinExistence type="predicted"/>
<feature type="transmembrane region" description="Helical" evidence="2">
    <location>
        <begin position="265"/>
        <end position="285"/>
    </location>
</feature>
<evidence type="ECO:0000313" key="4">
    <source>
        <dbReference type="EMBL" id="GLK63074.1"/>
    </source>
</evidence>
<evidence type="ECO:0000256" key="2">
    <source>
        <dbReference type="SAM" id="Phobius"/>
    </source>
</evidence>
<reference evidence="4" key="1">
    <citation type="journal article" date="2014" name="Int. J. Syst. Evol. Microbiol.">
        <title>Complete genome sequence of Corynebacterium casei LMG S-19264T (=DSM 44701T), isolated from a smear-ripened cheese.</title>
        <authorList>
            <consortium name="US DOE Joint Genome Institute (JGI-PGF)"/>
            <person name="Walter F."/>
            <person name="Albersmeier A."/>
            <person name="Kalinowski J."/>
            <person name="Ruckert C."/>
        </authorList>
    </citation>
    <scope>NUCLEOTIDE SEQUENCE</scope>
    <source>
        <strain evidence="4">VKM B-2222</strain>
    </source>
</reference>
<dbReference type="InterPro" id="IPR011723">
    <property type="entry name" value="Znf/thioredoxin_put"/>
</dbReference>
<accession>A0AAD3RSZ2</accession>
<evidence type="ECO:0000313" key="5">
    <source>
        <dbReference type="Proteomes" id="UP001143349"/>
    </source>
</evidence>
<dbReference type="EMBL" id="BSFH01000011">
    <property type="protein sequence ID" value="GLK63074.1"/>
    <property type="molecule type" value="Genomic_DNA"/>
</dbReference>
<evidence type="ECO:0000256" key="1">
    <source>
        <dbReference type="SAM" id="MobiDB-lite"/>
    </source>
</evidence>